<evidence type="ECO:0000313" key="1">
    <source>
        <dbReference type="EMBL" id="MDZ5758212.1"/>
    </source>
</evidence>
<organism evidence="1 2">
    <name type="scientific">Carnobacterium maltaromaticum</name>
    <name type="common">Carnobacterium piscicola</name>
    <dbReference type="NCBI Taxonomy" id="2751"/>
    <lineage>
        <taxon>Bacteria</taxon>
        <taxon>Bacillati</taxon>
        <taxon>Bacillota</taxon>
        <taxon>Bacilli</taxon>
        <taxon>Lactobacillales</taxon>
        <taxon>Carnobacteriaceae</taxon>
        <taxon>Carnobacterium</taxon>
    </lineage>
</organism>
<dbReference type="RefSeq" id="WP_135055347.1">
    <property type="nucleotide sequence ID" value="NZ_CBCPHT010000003.1"/>
</dbReference>
<sequence>MKLEKIYDGMAKAGEIIDKNLNTIVSEFQKTDTNWVDIPLLNGVSGNVKVRKINNQIFLNIYVVPKKAGTTDDCDIAKLPENFRLTGLFTSGASFPISTNSITDLGTIHINSDGIIRVWKSPNIGARHYLNTCWLAD</sequence>
<dbReference type="AlphaFoldDB" id="A0AAW9JP22"/>
<protein>
    <submittedName>
        <fullName evidence="1">Uncharacterized protein</fullName>
    </submittedName>
</protein>
<gene>
    <name evidence="1" type="ORF">RAK27_06015</name>
</gene>
<dbReference type="EMBL" id="JAVBVO010000003">
    <property type="protein sequence ID" value="MDZ5758212.1"/>
    <property type="molecule type" value="Genomic_DNA"/>
</dbReference>
<name>A0AAW9JP22_CARML</name>
<comment type="caution">
    <text evidence="1">The sequence shown here is derived from an EMBL/GenBank/DDBJ whole genome shotgun (WGS) entry which is preliminary data.</text>
</comment>
<evidence type="ECO:0000313" key="2">
    <source>
        <dbReference type="Proteomes" id="UP001290462"/>
    </source>
</evidence>
<reference evidence="1" key="1">
    <citation type="submission" date="2023-08" db="EMBL/GenBank/DDBJ databases">
        <title>Genomic characterization of piscicolin 126 produced by Carnobacterium maltaromaticum CM22 strain isolated from salmon (Salmo salar).</title>
        <authorList>
            <person name="Gonzalez-Gragera E."/>
            <person name="Garcia-Lopez J.D."/>
            <person name="Teso-Perez C."/>
            <person name="Gimenez-Hernandez I."/>
            <person name="Peralta-Sanchez J.M."/>
            <person name="Valdivia E."/>
            <person name="Montalban-Lopez M."/>
            <person name="Martin-Platero A.M."/>
            <person name="Banos A."/>
            <person name="Martinez-Bueno M."/>
        </authorList>
    </citation>
    <scope>NUCLEOTIDE SEQUENCE</scope>
    <source>
        <strain evidence="1">CM22</strain>
    </source>
</reference>
<accession>A0AAW9JP22</accession>
<dbReference type="Proteomes" id="UP001290462">
    <property type="component" value="Unassembled WGS sequence"/>
</dbReference>
<proteinExistence type="predicted"/>